<dbReference type="PANTHER" id="PTHR33293">
    <property type="entry name" value="INSERTION ELEMENT IS1 1 PROTEIN INSB-RELATED"/>
    <property type="match status" value="1"/>
</dbReference>
<dbReference type="OrthoDB" id="5896883at2"/>
<evidence type="ECO:0000313" key="3">
    <source>
        <dbReference type="Proteomes" id="UP000027192"/>
    </source>
</evidence>
<reference evidence="2 3" key="1">
    <citation type="submission" date="2014-04" db="EMBL/GenBank/DDBJ databases">
        <title>Draft genome sequence of Photobacterium halotolerans S2753: a solonamide, ngercheumicin and holomycin producer.</title>
        <authorList>
            <person name="Machado H.R."/>
            <person name="Gram L."/>
        </authorList>
    </citation>
    <scope>NUCLEOTIDE SEQUENCE [LARGE SCALE GENOMIC DNA]</scope>
    <source>
        <strain evidence="2 3">S2753</strain>
    </source>
</reference>
<dbReference type="PANTHER" id="PTHR33293:SF1">
    <property type="entry name" value="INSERTION ELEMENT IS1 1 PROTEIN INSB-RELATED"/>
    <property type="match status" value="1"/>
</dbReference>
<protein>
    <recommendedName>
        <fullName evidence="1">ISXO2-like transposase domain-containing protein</fullName>
    </recommendedName>
</protein>
<keyword evidence="3" id="KW-1185">Reference proteome</keyword>
<dbReference type="NCBIfam" id="NF033547">
    <property type="entry name" value="transpos_IS1595"/>
    <property type="match status" value="1"/>
</dbReference>
<dbReference type="Proteomes" id="UP000027192">
    <property type="component" value="Unassembled WGS sequence"/>
</dbReference>
<organism evidence="2 3">
    <name type="scientific">Photobacterium galatheae</name>
    <dbReference type="NCBI Taxonomy" id="1654360"/>
    <lineage>
        <taxon>Bacteria</taxon>
        <taxon>Pseudomonadati</taxon>
        <taxon>Pseudomonadota</taxon>
        <taxon>Gammaproteobacteria</taxon>
        <taxon>Vibrionales</taxon>
        <taxon>Vibrionaceae</taxon>
        <taxon>Photobacterium</taxon>
    </lineage>
</organism>
<dbReference type="AlphaFoldDB" id="A0A066RGT8"/>
<feature type="domain" description="ISXO2-like transposase" evidence="1">
    <location>
        <begin position="142"/>
        <end position="296"/>
    </location>
</feature>
<sequence>MDTSPFFNILFSLRQLSNRQLRSLSLHVQKRLEKDELNQAMETRTQRLDHCLFCNCPKIIRWGFSGDLQRYRCQKCGKTFNELTKTPFARLRAREKLLNYADCMVTGATLRAAAKTCEMALSTSFRWRHRLLTMPEVHKASQLGGIVEADETFFRESFKGKRRITSRKPRHHGRANKGEKIPLIPVLVLLDRYEQEADFVLENNTIDEIHPCMHKRLTKGSVLCTDGSLVYLAIAKEEAVLHKRILSDNPARTIEDGTFHIQTLNNYVSRLKGWIRRFHGVGTAYLSNYLAWWRFIAQHKAGKRQKWLDEALSF</sequence>
<gene>
    <name evidence="2" type="ORF">EA58_21500</name>
</gene>
<evidence type="ECO:0000259" key="1">
    <source>
        <dbReference type="SMART" id="SM01126"/>
    </source>
</evidence>
<comment type="caution">
    <text evidence="2">The sequence shown here is derived from an EMBL/GenBank/DDBJ whole genome shotgun (WGS) entry which is preliminary data.</text>
</comment>
<accession>A0A066RGT8</accession>
<dbReference type="SMART" id="SM01126">
    <property type="entry name" value="DDE_Tnp_IS1595"/>
    <property type="match status" value="1"/>
</dbReference>
<proteinExistence type="predicted"/>
<name>A0A066RGT8_9GAMM</name>
<dbReference type="InterPro" id="IPR024445">
    <property type="entry name" value="Tnp_ISXO2-like"/>
</dbReference>
<evidence type="ECO:0000313" key="2">
    <source>
        <dbReference type="EMBL" id="KDM89635.1"/>
    </source>
</evidence>
<dbReference type="EMBL" id="JMIB01000055">
    <property type="protein sequence ID" value="KDM89635.1"/>
    <property type="molecule type" value="Genomic_DNA"/>
</dbReference>
<dbReference type="RefSeq" id="WP_036757458.1">
    <property type="nucleotide sequence ID" value="NZ_JMIB01000055.1"/>
</dbReference>
<dbReference type="InterPro" id="IPR051354">
    <property type="entry name" value="Transposase_27_IS1"/>
</dbReference>
<dbReference type="Pfam" id="PF12762">
    <property type="entry name" value="DDE_Tnp_IS1595"/>
    <property type="match status" value="1"/>
</dbReference>